<evidence type="ECO:0000256" key="1">
    <source>
        <dbReference type="SAM" id="MobiDB-lite"/>
    </source>
</evidence>
<feature type="compositionally biased region" description="Low complexity" evidence="1">
    <location>
        <begin position="152"/>
        <end position="180"/>
    </location>
</feature>
<feature type="region of interest" description="Disordered" evidence="1">
    <location>
        <begin position="129"/>
        <end position="180"/>
    </location>
</feature>
<dbReference type="Proteomes" id="UP000199063">
    <property type="component" value="Unassembled WGS sequence"/>
</dbReference>
<reference evidence="3" key="1">
    <citation type="submission" date="2016-10" db="EMBL/GenBank/DDBJ databases">
        <authorList>
            <person name="Varghese N."/>
            <person name="Submissions S."/>
        </authorList>
    </citation>
    <scope>NUCLEOTIDE SEQUENCE [LARGE SCALE GENOMIC DNA]</scope>
    <source>
        <strain evidence="3">CGMCC 4.7042</strain>
    </source>
</reference>
<dbReference type="AlphaFoldDB" id="A0A1G9Z8T2"/>
<gene>
    <name evidence="2" type="ORF">SAMN05444921_12120</name>
</gene>
<dbReference type="GeneID" id="40832603"/>
<dbReference type="STRING" id="1196353.SAMN05444921_12120"/>
<sequence length="180" mass="19846">MFIVYGPKGGEPEHFDARTMRVSETSIAQRTIDRKWDDIAQGVRDEDLECLRVVAWIIKKRSVPTLRFGDFDPLIDELYMRLDKDEVVHWIEGAMAIAAASSDSSADDIRAALSGLPDAALDREHAERMIEEMLADPKDEPDPQPNGENGDETQTSTSSEPSTSSSSAASSDTEPQMSTT</sequence>
<dbReference type="RefSeq" id="WP_093659265.1">
    <property type="nucleotide sequence ID" value="NZ_FNHI01000021.1"/>
</dbReference>
<accession>A0A1G9Z8T2</accession>
<organism evidence="2 3">
    <name type="scientific">Streptomyces wuyuanensis</name>
    <dbReference type="NCBI Taxonomy" id="1196353"/>
    <lineage>
        <taxon>Bacteria</taxon>
        <taxon>Bacillati</taxon>
        <taxon>Actinomycetota</taxon>
        <taxon>Actinomycetes</taxon>
        <taxon>Kitasatosporales</taxon>
        <taxon>Streptomycetaceae</taxon>
        <taxon>Streptomyces</taxon>
    </lineage>
</organism>
<keyword evidence="3" id="KW-1185">Reference proteome</keyword>
<dbReference type="EMBL" id="FNHI01000021">
    <property type="protein sequence ID" value="SDN17740.1"/>
    <property type="molecule type" value="Genomic_DNA"/>
</dbReference>
<evidence type="ECO:0000313" key="2">
    <source>
        <dbReference type="EMBL" id="SDN17740.1"/>
    </source>
</evidence>
<feature type="compositionally biased region" description="Basic and acidic residues" evidence="1">
    <location>
        <begin position="129"/>
        <end position="141"/>
    </location>
</feature>
<evidence type="ECO:0000313" key="3">
    <source>
        <dbReference type="Proteomes" id="UP000199063"/>
    </source>
</evidence>
<proteinExistence type="predicted"/>
<dbReference type="OrthoDB" id="4236325at2"/>
<protein>
    <submittedName>
        <fullName evidence="2">Uncharacterized protein</fullName>
    </submittedName>
</protein>
<name>A0A1G9Z8T2_9ACTN</name>